<name>A0A0G0FAB6_9BACT</name>
<dbReference type="AlphaFoldDB" id="A0A0G0FAB6"/>
<protein>
    <submittedName>
        <fullName evidence="1">Uncharacterized protein</fullName>
    </submittedName>
</protein>
<evidence type="ECO:0000313" key="2">
    <source>
        <dbReference type="Proteomes" id="UP000034492"/>
    </source>
</evidence>
<comment type="caution">
    <text evidence="1">The sequence shown here is derived from an EMBL/GenBank/DDBJ whole genome shotgun (WGS) entry which is preliminary data.</text>
</comment>
<dbReference type="Proteomes" id="UP000034492">
    <property type="component" value="Unassembled WGS sequence"/>
</dbReference>
<gene>
    <name evidence="1" type="ORF">US19_C0004G0043</name>
</gene>
<accession>A0A0G0FAB6</accession>
<dbReference type="EMBL" id="LBSA01000004">
    <property type="protein sequence ID" value="KKQ10495.1"/>
    <property type="molecule type" value="Genomic_DNA"/>
</dbReference>
<evidence type="ECO:0000313" key="1">
    <source>
        <dbReference type="EMBL" id="KKQ10495.1"/>
    </source>
</evidence>
<reference evidence="1 2" key="1">
    <citation type="journal article" date="2015" name="Nature">
        <title>rRNA introns, odd ribosomes, and small enigmatic genomes across a large radiation of phyla.</title>
        <authorList>
            <person name="Brown C.T."/>
            <person name="Hug L.A."/>
            <person name="Thomas B.C."/>
            <person name="Sharon I."/>
            <person name="Castelle C.J."/>
            <person name="Singh A."/>
            <person name="Wilkins M.J."/>
            <person name="Williams K.H."/>
            <person name="Banfield J.F."/>
        </authorList>
    </citation>
    <scope>NUCLEOTIDE SEQUENCE [LARGE SCALE GENOMIC DNA]</scope>
</reference>
<proteinExistence type="predicted"/>
<sequence>MNDIQKMLRAIINGQSAFRQEVLSRINNLDLKIDKLGERLEGKIDSIEAKLTKRLDIIGKQLAYLEDDAPTREEFNNLEKRVGKIESKTTQV</sequence>
<organism evidence="1 2">
    <name type="scientific">Candidatus Daviesbacteria bacterium GW2011_GWB1_36_5</name>
    <dbReference type="NCBI Taxonomy" id="1618426"/>
    <lineage>
        <taxon>Bacteria</taxon>
        <taxon>Candidatus Daviesiibacteriota</taxon>
    </lineage>
</organism>